<dbReference type="OrthoDB" id="3228154at2759"/>
<evidence type="ECO:0000313" key="3">
    <source>
        <dbReference type="Proteomes" id="UP000054538"/>
    </source>
</evidence>
<evidence type="ECO:0000313" key="2">
    <source>
        <dbReference type="EMBL" id="KIK92694.1"/>
    </source>
</evidence>
<protein>
    <submittedName>
        <fullName evidence="2">Uncharacterized protein</fullName>
    </submittedName>
</protein>
<keyword evidence="3" id="KW-1185">Reference proteome</keyword>
<feature type="region of interest" description="Disordered" evidence="1">
    <location>
        <begin position="359"/>
        <end position="413"/>
    </location>
</feature>
<sequence length="520" mass="55482">MAENQNIMVATMTLPPSFHQSPTPTVKPCLNPRSVLVDSTNSRIGKSGIVFAHPKVPKRVAYLTSSACINSGSSGRGYLTGHALTPIYHHLPCTPSSFSVAYKAPPTVSVSLSAACSQNRQRVLSTRLQSLEQDLPDVKSVVPFPCTPLDGDGDVMMLDGMYVPFPGCSPFPAQAPSAPSAAPLPRKRRSAHSSVSSSQSNQPNRDPRDGSHAGRKRAKKSRRQVADLWWLGVVHRSITSGIEARQSMSEPDASDVRMSGPHGFDAMDRMLADKIWRRLIESGCVEGRAVPSPLPRISPPTMSVPSLGASPVLAVPIRKAPSLAAPSMPLSESRPKANIVVSSNKIGMPDFHRPLVSTASLSPPLTAPPVSSPTPTSYKPHVHFQTPLTPPHHHPHPSTTLQRSPSPPPRTALSLAQGHALTLTMPQLVASLTLAHCERSGLRSRGRGWKAKVKSECHSRVNGSAASCSLPASQAERCSVVADEACGEGRMQRSFKAHAGLMRSVPERKSPLSRVVGVGS</sequence>
<dbReference type="AlphaFoldDB" id="A0A0D0DZQ5"/>
<reference evidence="2 3" key="1">
    <citation type="submission" date="2014-04" db="EMBL/GenBank/DDBJ databases">
        <authorList>
            <consortium name="DOE Joint Genome Institute"/>
            <person name="Kuo A."/>
            <person name="Kohler A."/>
            <person name="Jargeat P."/>
            <person name="Nagy L.G."/>
            <person name="Floudas D."/>
            <person name="Copeland A."/>
            <person name="Barry K.W."/>
            <person name="Cichocki N."/>
            <person name="Veneault-Fourrey C."/>
            <person name="LaButti K."/>
            <person name="Lindquist E.A."/>
            <person name="Lipzen A."/>
            <person name="Lundell T."/>
            <person name="Morin E."/>
            <person name="Murat C."/>
            <person name="Sun H."/>
            <person name="Tunlid A."/>
            <person name="Henrissat B."/>
            <person name="Grigoriev I.V."/>
            <person name="Hibbett D.S."/>
            <person name="Martin F."/>
            <person name="Nordberg H.P."/>
            <person name="Cantor M.N."/>
            <person name="Hua S.X."/>
        </authorList>
    </citation>
    <scope>NUCLEOTIDE SEQUENCE [LARGE SCALE GENOMIC DNA]</scope>
    <source>
        <strain evidence="2 3">Ve08.2h10</strain>
    </source>
</reference>
<feature type="region of interest" description="Disordered" evidence="1">
    <location>
        <begin position="174"/>
        <end position="220"/>
    </location>
</feature>
<dbReference type="EMBL" id="KN825252">
    <property type="protein sequence ID" value="KIK92694.1"/>
    <property type="molecule type" value="Genomic_DNA"/>
</dbReference>
<proteinExistence type="predicted"/>
<reference evidence="3" key="2">
    <citation type="submission" date="2015-01" db="EMBL/GenBank/DDBJ databases">
        <title>Evolutionary Origins and Diversification of the Mycorrhizal Mutualists.</title>
        <authorList>
            <consortium name="DOE Joint Genome Institute"/>
            <consortium name="Mycorrhizal Genomics Consortium"/>
            <person name="Kohler A."/>
            <person name="Kuo A."/>
            <person name="Nagy L.G."/>
            <person name="Floudas D."/>
            <person name="Copeland A."/>
            <person name="Barry K.W."/>
            <person name="Cichocki N."/>
            <person name="Veneault-Fourrey C."/>
            <person name="LaButti K."/>
            <person name="Lindquist E.A."/>
            <person name="Lipzen A."/>
            <person name="Lundell T."/>
            <person name="Morin E."/>
            <person name="Murat C."/>
            <person name="Riley R."/>
            <person name="Ohm R."/>
            <person name="Sun H."/>
            <person name="Tunlid A."/>
            <person name="Henrissat B."/>
            <person name="Grigoriev I.V."/>
            <person name="Hibbett D.S."/>
            <person name="Martin F."/>
        </authorList>
    </citation>
    <scope>NUCLEOTIDE SEQUENCE [LARGE SCALE GENOMIC DNA]</scope>
    <source>
        <strain evidence="3">Ve08.2h10</strain>
    </source>
</reference>
<dbReference type="HOGENOM" id="CLU_039752_0_0_1"/>
<accession>A0A0D0DZQ5</accession>
<gene>
    <name evidence="2" type="ORF">PAXRUDRAFT_829721</name>
</gene>
<name>A0A0D0DZQ5_9AGAM</name>
<feature type="compositionally biased region" description="Low complexity" evidence="1">
    <location>
        <begin position="174"/>
        <end position="184"/>
    </location>
</feature>
<dbReference type="Proteomes" id="UP000054538">
    <property type="component" value="Unassembled WGS sequence"/>
</dbReference>
<evidence type="ECO:0000256" key="1">
    <source>
        <dbReference type="SAM" id="MobiDB-lite"/>
    </source>
</evidence>
<organism evidence="2 3">
    <name type="scientific">Paxillus rubicundulus Ve08.2h10</name>
    <dbReference type="NCBI Taxonomy" id="930991"/>
    <lineage>
        <taxon>Eukaryota</taxon>
        <taxon>Fungi</taxon>
        <taxon>Dikarya</taxon>
        <taxon>Basidiomycota</taxon>
        <taxon>Agaricomycotina</taxon>
        <taxon>Agaricomycetes</taxon>
        <taxon>Agaricomycetidae</taxon>
        <taxon>Boletales</taxon>
        <taxon>Paxilineae</taxon>
        <taxon>Paxillaceae</taxon>
        <taxon>Paxillus</taxon>
    </lineage>
</organism>
<dbReference type="InParanoid" id="A0A0D0DZQ5"/>